<feature type="region of interest" description="Disordered" evidence="1">
    <location>
        <begin position="1"/>
        <end position="22"/>
    </location>
</feature>
<evidence type="ECO:0000256" key="1">
    <source>
        <dbReference type="SAM" id="MobiDB-lite"/>
    </source>
</evidence>
<organism evidence="2 3">
    <name type="scientific">Astyanax mexicanus</name>
    <name type="common">Blind cave fish</name>
    <name type="synonym">Astyanax fasciatus mexicanus</name>
    <dbReference type="NCBI Taxonomy" id="7994"/>
    <lineage>
        <taxon>Eukaryota</taxon>
        <taxon>Metazoa</taxon>
        <taxon>Chordata</taxon>
        <taxon>Craniata</taxon>
        <taxon>Vertebrata</taxon>
        <taxon>Euteleostomi</taxon>
        <taxon>Actinopterygii</taxon>
        <taxon>Neopterygii</taxon>
        <taxon>Teleostei</taxon>
        <taxon>Ostariophysi</taxon>
        <taxon>Characiformes</taxon>
        <taxon>Characoidei</taxon>
        <taxon>Acestrorhamphidae</taxon>
        <taxon>Acestrorhamphinae</taxon>
        <taxon>Astyanax</taxon>
    </lineage>
</organism>
<accession>A0A8T2LCZ0</accession>
<comment type="caution">
    <text evidence="2">The sequence shown here is derived from an EMBL/GenBank/DDBJ whole genome shotgun (WGS) entry which is preliminary data.</text>
</comment>
<protein>
    <submittedName>
        <fullName evidence="2">Siaz-interacting nuclear protein isoform X1</fullName>
    </submittedName>
</protein>
<sequence>MAESVALAGHDESEQQSSEATEWCRRKIQWGSRPCQVAAVRPMTRNENPEPSGLHAARSSSPAHSSSHMNWSSTGSPQTAFAGFRHLDRLQQHPFSFDERDSLQRVARERRLERLREERVQIMDSRFQANPVRRYKPLVLKQSTRPLTVPRSPFSRVRHTNT</sequence>
<proteinExistence type="predicted"/>
<feature type="compositionally biased region" description="Low complexity" evidence="1">
    <location>
        <begin position="55"/>
        <end position="76"/>
    </location>
</feature>
<dbReference type="AlphaFoldDB" id="A0A8T2LCZ0"/>
<evidence type="ECO:0000313" key="2">
    <source>
        <dbReference type="EMBL" id="KAG9269613.1"/>
    </source>
</evidence>
<feature type="region of interest" description="Disordered" evidence="1">
    <location>
        <begin position="41"/>
        <end position="78"/>
    </location>
</feature>
<dbReference type="EMBL" id="JAICCE010000013">
    <property type="protein sequence ID" value="KAG9269613.1"/>
    <property type="molecule type" value="Genomic_DNA"/>
</dbReference>
<gene>
    <name evidence="2" type="ORF">AMEX_G16662</name>
</gene>
<name>A0A8T2LCZ0_ASTMX</name>
<reference evidence="2 3" key="1">
    <citation type="submission" date="2021-07" db="EMBL/GenBank/DDBJ databases">
        <authorList>
            <person name="Imarazene B."/>
            <person name="Zahm M."/>
            <person name="Klopp C."/>
            <person name="Cabau C."/>
            <person name="Beille S."/>
            <person name="Jouanno E."/>
            <person name="Castinel A."/>
            <person name="Lluch J."/>
            <person name="Gil L."/>
            <person name="Kuchtly C."/>
            <person name="Lopez Roques C."/>
            <person name="Donnadieu C."/>
            <person name="Parrinello H."/>
            <person name="Journot L."/>
            <person name="Du K."/>
            <person name="Schartl M."/>
            <person name="Retaux S."/>
            <person name="Guiguen Y."/>
        </authorList>
    </citation>
    <scope>NUCLEOTIDE SEQUENCE [LARGE SCALE GENOMIC DNA]</scope>
    <source>
        <strain evidence="2">Pach_M1</strain>
        <tissue evidence="2">Testis</tissue>
    </source>
</reference>
<evidence type="ECO:0000313" key="3">
    <source>
        <dbReference type="Proteomes" id="UP000752171"/>
    </source>
</evidence>
<dbReference type="Proteomes" id="UP000752171">
    <property type="component" value="Unassembled WGS sequence"/>
</dbReference>